<name>A0A415E8B7_9FIRM</name>
<dbReference type="STRING" id="1776384.GCA_900086585_03447"/>
<dbReference type="SUPFAM" id="SSF54913">
    <property type="entry name" value="GlnB-like"/>
    <property type="match status" value="1"/>
</dbReference>
<reference evidence="1 2" key="1">
    <citation type="submission" date="2018-08" db="EMBL/GenBank/DDBJ databases">
        <title>A genome reference for cultivated species of the human gut microbiota.</title>
        <authorList>
            <person name="Zou Y."/>
            <person name="Xue W."/>
            <person name="Luo G."/>
        </authorList>
    </citation>
    <scope>NUCLEOTIDE SEQUENCE [LARGE SCALE GENOMIC DNA]</scope>
    <source>
        <strain evidence="1 2">AM07-24</strain>
    </source>
</reference>
<dbReference type="Proteomes" id="UP000284841">
    <property type="component" value="Unassembled WGS sequence"/>
</dbReference>
<comment type="caution">
    <text evidence="1">The sequence shown here is derived from an EMBL/GenBank/DDBJ whole genome shotgun (WGS) entry which is preliminary data.</text>
</comment>
<dbReference type="InterPro" id="IPR015867">
    <property type="entry name" value="N-reg_PII/ATP_PRibTrfase_C"/>
</dbReference>
<gene>
    <name evidence="1" type="ORF">DW099_05745</name>
</gene>
<evidence type="ECO:0000313" key="2">
    <source>
        <dbReference type="Proteomes" id="UP000284841"/>
    </source>
</evidence>
<evidence type="ECO:0000313" key="1">
    <source>
        <dbReference type="EMBL" id="RHJ90052.1"/>
    </source>
</evidence>
<sequence length="187" mass="20138">MLDLLGVEQTEKIMLQAIVNHETKAKLMKGFVSDMGINMVGNGIAVSIPIDGIGDESGMNYLLEGQEKCCNEVNEMDNGVNDAQYALVIAITRGGYAEMVMDAARKVDVKGGTVVHGKGIGDDFSAKFFGISIASEMELVYIVTKRKNKDELVNAINQYAGMKTEANTAVLTLPVEDVVGLRSVSEE</sequence>
<dbReference type="Pfam" id="PF00543">
    <property type="entry name" value="P-II"/>
    <property type="match status" value="1"/>
</dbReference>
<proteinExistence type="predicted"/>
<dbReference type="EMBL" id="QRMS01000001">
    <property type="protein sequence ID" value="RHJ90052.1"/>
    <property type="molecule type" value="Genomic_DNA"/>
</dbReference>
<dbReference type="AlphaFoldDB" id="A0A415E8B7"/>
<protein>
    <submittedName>
        <fullName evidence="1">P-II family nitrogen regulator</fullName>
    </submittedName>
</protein>
<dbReference type="InterPro" id="IPR002187">
    <property type="entry name" value="N-reg_PII"/>
</dbReference>
<dbReference type="GO" id="GO:0030234">
    <property type="term" value="F:enzyme regulator activity"/>
    <property type="evidence" value="ECO:0007669"/>
    <property type="project" value="InterPro"/>
</dbReference>
<dbReference type="Gene3D" id="3.30.70.120">
    <property type="match status" value="1"/>
</dbReference>
<keyword evidence="2" id="KW-1185">Reference proteome</keyword>
<accession>A0A415E8B7</accession>
<organism evidence="1 2">
    <name type="scientific">Emergencia timonensis</name>
    <dbReference type="NCBI Taxonomy" id="1776384"/>
    <lineage>
        <taxon>Bacteria</taxon>
        <taxon>Bacillati</taxon>
        <taxon>Bacillota</taxon>
        <taxon>Clostridia</taxon>
        <taxon>Peptostreptococcales</taxon>
        <taxon>Anaerovoracaceae</taxon>
        <taxon>Emergencia</taxon>
    </lineage>
</organism>
<dbReference type="SMART" id="SM00938">
    <property type="entry name" value="P-II"/>
    <property type="match status" value="1"/>
</dbReference>
<dbReference type="InterPro" id="IPR011322">
    <property type="entry name" value="N-reg_PII-like_a/b"/>
</dbReference>
<dbReference type="GO" id="GO:0006808">
    <property type="term" value="P:regulation of nitrogen utilization"/>
    <property type="evidence" value="ECO:0007669"/>
    <property type="project" value="InterPro"/>
</dbReference>
<dbReference type="PROSITE" id="PS51343">
    <property type="entry name" value="PII_GLNB_DOM"/>
    <property type="match status" value="1"/>
</dbReference>